<keyword evidence="6" id="KW-1133">Transmembrane helix</keyword>
<dbReference type="SUPFAM" id="SSF51905">
    <property type="entry name" value="FAD/NAD(P)-binding domain"/>
    <property type="match status" value="1"/>
</dbReference>
<dbReference type="SUPFAM" id="SSF54373">
    <property type="entry name" value="FAD-linked reductases, C-terminal domain"/>
    <property type="match status" value="1"/>
</dbReference>
<dbReference type="InterPro" id="IPR006076">
    <property type="entry name" value="FAD-dep_OxRdtase"/>
</dbReference>
<evidence type="ECO:0000256" key="5">
    <source>
        <dbReference type="ARBA" id="ARBA00050018"/>
    </source>
</evidence>
<dbReference type="PANTHER" id="PTHR13847:SF289">
    <property type="entry name" value="GLYCINE OXIDASE"/>
    <property type="match status" value="1"/>
</dbReference>
<organism evidence="8 9">
    <name type="scientific">Paenibacillus montaniterrae</name>
    <dbReference type="NCBI Taxonomy" id="429341"/>
    <lineage>
        <taxon>Bacteria</taxon>
        <taxon>Bacillati</taxon>
        <taxon>Bacillota</taxon>
        <taxon>Bacilli</taxon>
        <taxon>Bacillales</taxon>
        <taxon>Paenibacillaceae</taxon>
        <taxon>Paenibacillus</taxon>
    </lineage>
</organism>
<evidence type="ECO:0000256" key="6">
    <source>
        <dbReference type="SAM" id="Phobius"/>
    </source>
</evidence>
<evidence type="ECO:0000256" key="4">
    <source>
        <dbReference type="ARBA" id="ARBA00049872"/>
    </source>
</evidence>
<dbReference type="NCBIfam" id="TIGR02352">
    <property type="entry name" value="thiamin_ThiO"/>
    <property type="match status" value="1"/>
</dbReference>
<keyword evidence="3" id="KW-0560">Oxidoreductase</keyword>
<dbReference type="EMBL" id="BOSE01000014">
    <property type="protein sequence ID" value="GIP19382.1"/>
    <property type="molecule type" value="Genomic_DNA"/>
</dbReference>
<dbReference type="GO" id="GO:0043799">
    <property type="term" value="F:glycine oxidase activity"/>
    <property type="evidence" value="ECO:0007669"/>
    <property type="project" value="UniProtKB-EC"/>
</dbReference>
<evidence type="ECO:0000313" key="8">
    <source>
        <dbReference type="EMBL" id="GIP19382.1"/>
    </source>
</evidence>
<keyword evidence="9" id="KW-1185">Reference proteome</keyword>
<dbReference type="GO" id="GO:0050660">
    <property type="term" value="F:flavin adenine dinucleotide binding"/>
    <property type="evidence" value="ECO:0007669"/>
    <property type="project" value="InterPro"/>
</dbReference>
<evidence type="ECO:0000256" key="2">
    <source>
        <dbReference type="ARBA" id="ARBA00022977"/>
    </source>
</evidence>
<accession>A0A919YRJ6</accession>
<reference evidence="8" key="1">
    <citation type="submission" date="2021-03" db="EMBL/GenBank/DDBJ databases">
        <title>Antimicrobial resistance genes in bacteria isolated from Japanese honey, and their potential for conferring macrolide and lincosamide resistance in the American foulbrood pathogen Paenibacillus larvae.</title>
        <authorList>
            <person name="Okamoto M."/>
            <person name="Kumagai M."/>
            <person name="Kanamori H."/>
            <person name="Takamatsu D."/>
        </authorList>
    </citation>
    <scope>NUCLEOTIDE SEQUENCE</scope>
    <source>
        <strain evidence="8">J40TS1</strain>
    </source>
</reference>
<dbReference type="EC" id="1.4.3.19" evidence="5"/>
<dbReference type="RefSeq" id="WP_213520050.1">
    <property type="nucleotide sequence ID" value="NZ_BOSE01000014.1"/>
</dbReference>
<keyword evidence="6" id="KW-0472">Membrane</keyword>
<comment type="catalytic activity">
    <reaction evidence="4">
        <text>glycine + O2 + H2O = glyoxylate + H2O2 + NH4(+)</text>
        <dbReference type="Rhea" id="RHEA:11532"/>
        <dbReference type="ChEBI" id="CHEBI:15377"/>
        <dbReference type="ChEBI" id="CHEBI:15379"/>
        <dbReference type="ChEBI" id="CHEBI:16240"/>
        <dbReference type="ChEBI" id="CHEBI:28938"/>
        <dbReference type="ChEBI" id="CHEBI:36655"/>
        <dbReference type="ChEBI" id="CHEBI:57305"/>
        <dbReference type="EC" id="1.4.3.19"/>
    </reaction>
</comment>
<sequence length="383" mass="40883">MRKQYDVIVVGGGVIGAAIAYYLTRRQKRVLLLEQGRCGSGSSQAAAGMLGAQSEMNDIGPLFKLALQSRAMFPHLAEELKQLSGIDIELMMQGKLKVAVSAEQAQQYLATVDQQRQAGEAAEWLTTAEARYIEPLLGERIYGAMHLPGEGQVQAPGLNQAFIQAAIKLGAEISEYAAVHSLLFQQGRAIGAATANGAVYADQVVLAAGVWSKVLLEKAGVRLDLHPVKGECFSVASDAVKLGITIFSEGCYLVPKSGGRIVVGATMREREYDQAVTAAGVHELLGKALQLVPSLAHMRFEKVWAGLRPQTPDGLPVMGAVPGYAGLYVAAGHYRNGILLSPITGEAMAELLDKENAGSTSRLAPSGVDLQPFTLERFQLEVR</sequence>
<evidence type="ECO:0000259" key="7">
    <source>
        <dbReference type="Pfam" id="PF01266"/>
    </source>
</evidence>
<dbReference type="Gene3D" id="3.50.50.60">
    <property type="entry name" value="FAD/NAD(P)-binding domain"/>
    <property type="match status" value="1"/>
</dbReference>
<gene>
    <name evidence="8" type="primary">goxB</name>
    <name evidence="8" type="ORF">J40TS1_50240</name>
</gene>
<keyword evidence="6" id="KW-0812">Transmembrane</keyword>
<dbReference type="Pfam" id="PF01266">
    <property type="entry name" value="DAO"/>
    <property type="match status" value="1"/>
</dbReference>
<keyword evidence="2" id="KW-0784">Thiamine biosynthesis</keyword>
<evidence type="ECO:0000256" key="1">
    <source>
        <dbReference type="ARBA" id="ARBA00004948"/>
    </source>
</evidence>
<feature type="domain" description="FAD dependent oxidoreductase" evidence="7">
    <location>
        <begin position="6"/>
        <end position="351"/>
    </location>
</feature>
<dbReference type="InterPro" id="IPR012727">
    <property type="entry name" value="Gly_oxidase_ThiO"/>
</dbReference>
<evidence type="ECO:0000256" key="3">
    <source>
        <dbReference type="ARBA" id="ARBA00023002"/>
    </source>
</evidence>
<dbReference type="AlphaFoldDB" id="A0A919YRJ6"/>
<proteinExistence type="predicted"/>
<dbReference type="PANTHER" id="PTHR13847">
    <property type="entry name" value="SARCOSINE DEHYDROGENASE-RELATED"/>
    <property type="match status" value="1"/>
</dbReference>
<dbReference type="Proteomes" id="UP000683139">
    <property type="component" value="Unassembled WGS sequence"/>
</dbReference>
<comment type="pathway">
    <text evidence="1">Cofactor biosynthesis; thiamine diphosphate biosynthesis.</text>
</comment>
<dbReference type="GO" id="GO:0005737">
    <property type="term" value="C:cytoplasm"/>
    <property type="evidence" value="ECO:0007669"/>
    <property type="project" value="TreeGrafter"/>
</dbReference>
<name>A0A919YRJ6_9BACL</name>
<comment type="caution">
    <text evidence="8">The sequence shown here is derived from an EMBL/GenBank/DDBJ whole genome shotgun (WGS) entry which is preliminary data.</text>
</comment>
<evidence type="ECO:0000313" key="9">
    <source>
        <dbReference type="Proteomes" id="UP000683139"/>
    </source>
</evidence>
<dbReference type="GO" id="GO:0009228">
    <property type="term" value="P:thiamine biosynthetic process"/>
    <property type="evidence" value="ECO:0007669"/>
    <property type="project" value="UniProtKB-KW"/>
</dbReference>
<protein>
    <recommendedName>
        <fullName evidence="5">glycine oxidase</fullName>
        <ecNumber evidence="5">1.4.3.19</ecNumber>
    </recommendedName>
</protein>
<feature type="transmembrane region" description="Helical" evidence="6">
    <location>
        <begin position="7"/>
        <end position="24"/>
    </location>
</feature>
<dbReference type="InterPro" id="IPR036188">
    <property type="entry name" value="FAD/NAD-bd_sf"/>
</dbReference>
<dbReference type="Gene3D" id="3.30.9.10">
    <property type="entry name" value="D-Amino Acid Oxidase, subunit A, domain 2"/>
    <property type="match status" value="1"/>
</dbReference>